<protein>
    <recommendedName>
        <fullName evidence="4">DUF1828 domain-containing protein</fullName>
    </recommendedName>
</protein>
<reference evidence="2 3" key="2">
    <citation type="submission" date="2021-12" db="EMBL/GenBank/DDBJ databases">
        <title>Antimicrobial susceptibility of Lactobacillus delbrueckii subsp. lactis obtained from milk products and other habitats.</title>
        <authorList>
            <person name="Shani N."/>
        </authorList>
    </citation>
    <scope>NUCLEOTIDE SEQUENCE [LARGE SCALE GENOMIC DNA]</scope>
    <source>
        <strain evidence="2 3">FAM 21755</strain>
    </source>
</reference>
<evidence type="ECO:0000313" key="3">
    <source>
        <dbReference type="Proteomes" id="UP001200334"/>
    </source>
</evidence>
<accession>A0A061CA32</accession>
<reference evidence="1" key="1">
    <citation type="submission" date="2018-07" db="EMBL/GenBank/DDBJ databases">
        <authorList>
            <person name="Somerville V."/>
        </authorList>
    </citation>
    <scope>NUCLEOTIDE SEQUENCE</scope>
    <source>
        <strain evidence="1">NWC_2_2</strain>
    </source>
</reference>
<gene>
    <name evidence="1" type="ORF">DQL93_04010</name>
    <name evidence="2" type="ORF">LOB85_05490</name>
</gene>
<evidence type="ECO:0008006" key="4">
    <source>
        <dbReference type="Google" id="ProtNLM"/>
    </source>
</evidence>
<evidence type="ECO:0000313" key="1">
    <source>
        <dbReference type="EMBL" id="AZA15806.1"/>
    </source>
</evidence>
<dbReference type="Proteomes" id="UP001200334">
    <property type="component" value="Unassembled WGS sequence"/>
</dbReference>
<sequence>MEIEKLKADYINWLAGQTVFKPWSDTVFQVENELVDAYGRKPFVLVEKSGDKYTVTDDGYLMYKYNPTEENEDLNEYAAGMVMDAGFDFDEDNAVISQTVSEESLPGAINALMQLEIMISFIA</sequence>
<organism evidence="1">
    <name type="scientific">Lactobacillus delbrueckii subsp. lactis</name>
    <dbReference type="NCBI Taxonomy" id="29397"/>
    <lineage>
        <taxon>Bacteria</taxon>
        <taxon>Bacillati</taxon>
        <taxon>Bacillota</taxon>
        <taxon>Bacilli</taxon>
        <taxon>Lactobacillales</taxon>
        <taxon>Lactobacillaceae</taxon>
        <taxon>Lactobacillus</taxon>
    </lineage>
</organism>
<dbReference type="RefSeq" id="WP_003614165.1">
    <property type="nucleotide sequence ID" value="NZ_CP046131.1"/>
</dbReference>
<dbReference type="EMBL" id="JAJNUY010000019">
    <property type="protein sequence ID" value="MCD5563571.1"/>
    <property type="molecule type" value="Genomic_DNA"/>
</dbReference>
<name>A0A061CA32_LACDL</name>
<evidence type="ECO:0000313" key="2">
    <source>
        <dbReference type="EMBL" id="MCD5563571.1"/>
    </source>
</evidence>
<dbReference type="EMBL" id="CP031023">
    <property type="protein sequence ID" value="AZA15806.1"/>
    <property type="molecule type" value="Genomic_DNA"/>
</dbReference>
<dbReference type="AlphaFoldDB" id="A0A061CA32"/>
<proteinExistence type="predicted"/>